<dbReference type="EMBL" id="CP136925">
    <property type="protein sequence ID" value="WXA13680.1"/>
    <property type="molecule type" value="Genomic_DNA"/>
</dbReference>
<dbReference type="InterPro" id="IPR057326">
    <property type="entry name" value="KR_dom"/>
</dbReference>
<dbReference type="Proteomes" id="UP001368318">
    <property type="component" value="Chromosome"/>
</dbReference>
<dbReference type="GO" id="GO:0032787">
    <property type="term" value="P:monocarboxylic acid metabolic process"/>
    <property type="evidence" value="ECO:0007669"/>
    <property type="project" value="UniProtKB-ARBA"/>
</dbReference>
<feature type="domain" description="Ketoreductase" evidence="3">
    <location>
        <begin position="4"/>
        <end position="207"/>
    </location>
</feature>
<dbReference type="PANTHER" id="PTHR42879">
    <property type="entry name" value="3-OXOACYL-(ACYL-CARRIER-PROTEIN) REDUCTASE"/>
    <property type="match status" value="1"/>
</dbReference>
<dbReference type="RefSeq" id="WP_338732966.1">
    <property type="nucleotide sequence ID" value="NZ_CP136924.1"/>
</dbReference>
<comment type="similarity">
    <text evidence="1 2">Belongs to the short-chain dehydrogenases/reductases (SDR) family.</text>
</comment>
<reference evidence="4 6" key="1">
    <citation type="submission" date="2023-10" db="EMBL/GenBank/DDBJ databases">
        <title>Culture-based analysis of two novel bacteria associated with mangrove crab gills.</title>
        <authorList>
            <person name="Yang X."/>
            <person name="Garuglieri E."/>
            <person name="Van Goethem M.W."/>
            <person name="Fusi M."/>
            <person name="Marasco R."/>
            <person name="Daffonchio D.G."/>
        </authorList>
    </citation>
    <scope>NUCLEOTIDE SEQUENCE [LARGE SCALE GENOMIC DNA]</scope>
    <source>
        <strain evidence="5">UG2-1</strain>
        <strain evidence="4">UG2-2</strain>
        <strain evidence="6">UG2_2</strain>
    </source>
</reference>
<protein>
    <submittedName>
        <fullName evidence="4">SDR family oxidoreductase</fullName>
    </submittedName>
</protein>
<keyword evidence="6" id="KW-1185">Reference proteome</keyword>
<proteinExistence type="inferred from homology"/>
<organism evidence="4 6">
    <name type="scientific">Mangrovimonas cancribranchiae</name>
    <dbReference type="NCBI Taxonomy" id="3080055"/>
    <lineage>
        <taxon>Bacteria</taxon>
        <taxon>Pseudomonadati</taxon>
        <taxon>Bacteroidota</taxon>
        <taxon>Flavobacteriia</taxon>
        <taxon>Flavobacteriales</taxon>
        <taxon>Flavobacteriaceae</taxon>
        <taxon>Mangrovimonas</taxon>
    </lineage>
</organism>
<dbReference type="PRINTS" id="PR00081">
    <property type="entry name" value="GDHRDH"/>
</dbReference>
<dbReference type="EMBL" id="CP136924">
    <property type="protein sequence ID" value="WXA03899.1"/>
    <property type="molecule type" value="Genomic_DNA"/>
</dbReference>
<dbReference type="Pfam" id="PF00106">
    <property type="entry name" value="adh_short"/>
    <property type="match status" value="1"/>
</dbReference>
<dbReference type="InterPro" id="IPR002347">
    <property type="entry name" value="SDR_fam"/>
</dbReference>
<dbReference type="KEGG" id="mcaa:R3L15_02140"/>
<dbReference type="PROSITE" id="PS00061">
    <property type="entry name" value="ADH_SHORT"/>
    <property type="match status" value="1"/>
</dbReference>
<sequence>MTHKVALITGGTKGIGFGIAKALLDQNINVAITSRSSAKAHEAAGKLNAASKTDAKVFGLKADVRSLESQQEAVNDVLKEFGQLDIVVANAGLGHFASIEDLTPEQWQETIDTNLTGVFNSIKASVDALKASKGYYITISSLAGTNFFAKGSAYNASKFGVTGFTQSVMLDLRQYGIKVSTIMPGSVSTNFNGNEPSDKDAWKIQSEDIGELVVDLIKMNPRTLPSKIEVRPSMPPSK</sequence>
<evidence type="ECO:0000313" key="6">
    <source>
        <dbReference type="Proteomes" id="UP001368318"/>
    </source>
</evidence>
<name>A0AAU6P3A6_9FLAO</name>
<accession>A0AAU6P3A6</accession>
<evidence type="ECO:0000256" key="1">
    <source>
        <dbReference type="ARBA" id="ARBA00006484"/>
    </source>
</evidence>
<dbReference type="PANTHER" id="PTHR42879:SF2">
    <property type="entry name" value="3-OXOACYL-[ACYL-CARRIER-PROTEIN] REDUCTASE FABG"/>
    <property type="match status" value="1"/>
</dbReference>
<dbReference type="AlphaFoldDB" id="A0AAU6P3A6"/>
<evidence type="ECO:0000313" key="5">
    <source>
        <dbReference type="EMBL" id="WXA13680.1"/>
    </source>
</evidence>
<dbReference type="InterPro" id="IPR036291">
    <property type="entry name" value="NAD(P)-bd_dom_sf"/>
</dbReference>
<dbReference type="PRINTS" id="PR00080">
    <property type="entry name" value="SDRFAMILY"/>
</dbReference>
<dbReference type="InterPro" id="IPR020904">
    <property type="entry name" value="Sc_DH/Rdtase_CS"/>
</dbReference>
<evidence type="ECO:0000259" key="3">
    <source>
        <dbReference type="SMART" id="SM00822"/>
    </source>
</evidence>
<dbReference type="SMART" id="SM00822">
    <property type="entry name" value="PKS_KR"/>
    <property type="match status" value="1"/>
</dbReference>
<dbReference type="Gene3D" id="3.40.50.720">
    <property type="entry name" value="NAD(P)-binding Rossmann-like Domain"/>
    <property type="match status" value="1"/>
</dbReference>
<dbReference type="NCBIfam" id="NF005594">
    <property type="entry name" value="PRK07326.1"/>
    <property type="match status" value="1"/>
</dbReference>
<dbReference type="FunFam" id="3.40.50.720:FF:000084">
    <property type="entry name" value="Short-chain dehydrogenase reductase"/>
    <property type="match status" value="1"/>
</dbReference>
<dbReference type="InterPro" id="IPR050259">
    <property type="entry name" value="SDR"/>
</dbReference>
<dbReference type="SUPFAM" id="SSF51735">
    <property type="entry name" value="NAD(P)-binding Rossmann-fold domains"/>
    <property type="match status" value="1"/>
</dbReference>
<evidence type="ECO:0000256" key="2">
    <source>
        <dbReference type="RuleBase" id="RU000363"/>
    </source>
</evidence>
<gene>
    <name evidence="5" type="ORF">R3L15_02140</name>
    <name evidence="4" type="ORF">R3L16_05255</name>
</gene>
<evidence type="ECO:0000313" key="4">
    <source>
        <dbReference type="EMBL" id="WXA03899.1"/>
    </source>
</evidence>